<keyword evidence="2 4" id="KW-0863">Zinc-finger</keyword>
<dbReference type="SMART" id="SM00449">
    <property type="entry name" value="SPRY"/>
    <property type="match status" value="1"/>
</dbReference>
<dbReference type="SMART" id="SM00589">
    <property type="entry name" value="PRY"/>
    <property type="match status" value="1"/>
</dbReference>
<dbReference type="InterPro" id="IPR013320">
    <property type="entry name" value="ConA-like_dom_sf"/>
</dbReference>
<evidence type="ECO:0000256" key="4">
    <source>
        <dbReference type="PROSITE-ProRule" id="PRU00024"/>
    </source>
</evidence>
<dbReference type="InterPro" id="IPR006574">
    <property type="entry name" value="PRY"/>
</dbReference>
<evidence type="ECO:0000313" key="8">
    <source>
        <dbReference type="Ensembl" id="ENSSRHP00000052554.1"/>
    </source>
</evidence>
<dbReference type="PROSITE" id="PS50089">
    <property type="entry name" value="ZF_RING_2"/>
    <property type="match status" value="1"/>
</dbReference>
<dbReference type="Pfam" id="PF13765">
    <property type="entry name" value="PRY"/>
    <property type="match status" value="1"/>
</dbReference>
<dbReference type="InterPro" id="IPR001870">
    <property type="entry name" value="B30.2/SPRY"/>
</dbReference>
<organism evidence="8 9">
    <name type="scientific">Sinocyclocheilus rhinocerous</name>
    <dbReference type="NCBI Taxonomy" id="307959"/>
    <lineage>
        <taxon>Eukaryota</taxon>
        <taxon>Metazoa</taxon>
        <taxon>Chordata</taxon>
        <taxon>Craniata</taxon>
        <taxon>Vertebrata</taxon>
        <taxon>Euteleostomi</taxon>
        <taxon>Actinopterygii</taxon>
        <taxon>Neopterygii</taxon>
        <taxon>Teleostei</taxon>
        <taxon>Ostariophysi</taxon>
        <taxon>Cypriniformes</taxon>
        <taxon>Cyprinidae</taxon>
        <taxon>Cyprininae</taxon>
        <taxon>Sinocyclocheilus</taxon>
    </lineage>
</organism>
<dbReference type="Proteomes" id="UP000472270">
    <property type="component" value="Unassembled WGS sequence"/>
</dbReference>
<feature type="domain" description="B box-type" evidence="6">
    <location>
        <begin position="96"/>
        <end position="135"/>
    </location>
</feature>
<dbReference type="Ensembl" id="ENSSRHT00000054029.1">
    <property type="protein sequence ID" value="ENSSRHP00000052554.1"/>
    <property type="gene ID" value="ENSSRHG00000026455.1"/>
</dbReference>
<dbReference type="InterPro" id="IPR027370">
    <property type="entry name" value="Znf-RING_euk"/>
</dbReference>
<dbReference type="InterPro" id="IPR003879">
    <property type="entry name" value="Butyrophylin_SPRY"/>
</dbReference>
<dbReference type="SMART" id="SM00184">
    <property type="entry name" value="RING"/>
    <property type="match status" value="1"/>
</dbReference>
<evidence type="ECO:0000256" key="2">
    <source>
        <dbReference type="ARBA" id="ARBA00022771"/>
    </source>
</evidence>
<dbReference type="PROSITE" id="PS50188">
    <property type="entry name" value="B302_SPRY"/>
    <property type="match status" value="1"/>
</dbReference>
<dbReference type="SUPFAM" id="SSF49899">
    <property type="entry name" value="Concanavalin A-like lectins/glucanases"/>
    <property type="match status" value="2"/>
</dbReference>
<proteinExistence type="predicted"/>
<dbReference type="PRINTS" id="PR01407">
    <property type="entry name" value="BUTYPHLNCDUF"/>
</dbReference>
<dbReference type="InterPro" id="IPR043136">
    <property type="entry name" value="B30.2/SPRY_sf"/>
</dbReference>
<evidence type="ECO:0000256" key="1">
    <source>
        <dbReference type="ARBA" id="ARBA00022723"/>
    </source>
</evidence>
<name>A0A673JFE3_9TELE</name>
<protein>
    <submittedName>
        <fullName evidence="8">Zinc-binding protein A33-like</fullName>
    </submittedName>
</protein>
<dbReference type="Pfam" id="PF00643">
    <property type="entry name" value="zf-B_box"/>
    <property type="match status" value="1"/>
</dbReference>
<dbReference type="Gene3D" id="3.30.160.60">
    <property type="entry name" value="Classic Zinc Finger"/>
    <property type="match status" value="1"/>
</dbReference>
<dbReference type="SMART" id="SM00336">
    <property type="entry name" value="BBOX"/>
    <property type="match status" value="1"/>
</dbReference>
<dbReference type="PROSITE" id="PS00518">
    <property type="entry name" value="ZF_RING_1"/>
    <property type="match status" value="1"/>
</dbReference>
<evidence type="ECO:0000259" key="7">
    <source>
        <dbReference type="PROSITE" id="PS50188"/>
    </source>
</evidence>
<dbReference type="Gene3D" id="2.60.120.920">
    <property type="match status" value="2"/>
</dbReference>
<evidence type="ECO:0000259" key="5">
    <source>
        <dbReference type="PROSITE" id="PS50089"/>
    </source>
</evidence>
<reference evidence="8" key="2">
    <citation type="submission" date="2025-09" db="UniProtKB">
        <authorList>
            <consortium name="Ensembl"/>
        </authorList>
    </citation>
    <scope>IDENTIFICATION</scope>
</reference>
<dbReference type="InterPro" id="IPR001841">
    <property type="entry name" value="Znf_RING"/>
</dbReference>
<dbReference type="PROSITE" id="PS50119">
    <property type="entry name" value="ZF_BBOX"/>
    <property type="match status" value="1"/>
</dbReference>
<dbReference type="CDD" id="cd12893">
    <property type="entry name" value="SPRY_PRY_TRIM35"/>
    <property type="match status" value="1"/>
</dbReference>
<keyword evidence="1" id="KW-0479">Metal-binding</keyword>
<accession>A0A673JFE3</accession>
<dbReference type="Pfam" id="PF00622">
    <property type="entry name" value="SPRY"/>
    <property type="match status" value="2"/>
</dbReference>
<dbReference type="InterPro" id="IPR013083">
    <property type="entry name" value="Znf_RING/FYVE/PHD"/>
</dbReference>
<dbReference type="InterPro" id="IPR000315">
    <property type="entry name" value="Znf_B-box"/>
</dbReference>
<dbReference type="InterPro" id="IPR017907">
    <property type="entry name" value="Znf_RING_CS"/>
</dbReference>
<keyword evidence="3" id="KW-0862">Zinc</keyword>
<dbReference type="Gene3D" id="3.30.40.10">
    <property type="entry name" value="Zinc/RING finger domain, C3HC4 (zinc finger)"/>
    <property type="match status" value="1"/>
</dbReference>
<dbReference type="PANTHER" id="PTHR24103">
    <property type="entry name" value="E3 UBIQUITIN-PROTEIN LIGASE TRIM"/>
    <property type="match status" value="1"/>
</dbReference>
<evidence type="ECO:0000256" key="3">
    <source>
        <dbReference type="ARBA" id="ARBA00022833"/>
    </source>
</evidence>
<evidence type="ECO:0000313" key="9">
    <source>
        <dbReference type="Proteomes" id="UP000472270"/>
    </source>
</evidence>
<dbReference type="Pfam" id="PF13445">
    <property type="entry name" value="zf-RING_UBOX"/>
    <property type="match status" value="1"/>
</dbReference>
<gene>
    <name evidence="8" type="primary">trim35-28</name>
</gene>
<dbReference type="InterPro" id="IPR050143">
    <property type="entry name" value="TRIM/RBCC"/>
</dbReference>
<sequence>MADHSDEDITDRPSLLESDLTCPVCKDIFREPVLLSCSHSFCQECLQGSWKNQSKQQCPLCRKCCDGETPIPNRALKNTCVTYKKERNWRGQGTGVDEVICGLHQRPFQLFCIKDEEPVCVDCVTLHPGHELVPIEQGVPFCKDELNMKIKILESKQDSFKRMKKRYKDTISFIESQTKDAENQIKEEFERLHQVLRDEETSRINALYREENEKKQMLNEKIDIISHDITALAELIQSVKREMGAEDLTFLQNFQRLKRRTQWTGEEPKKIQGALINMALHVGALGYKVWEKMLSHVTCLPVILDPNTVSPWLSISPDFSSVQQSLERQTFPDNPERFDPCVFVLGSEGFSSGRHRWEVRVADHPKWILGVCKESVVRKRKFTVTTTAGVWTIGLSKGVYSALTTPRTELNLERRPETIRVKVNMEKGEVSFWDTGNNKHLCTYNDKFTGKLFPIFGPGLQSTPITILPAKVSALTTPRTELNLERRPETIRVKVNMEKGEVSFWDTGNNKHLCTYNDKFTGKLFPIFGPGLQSTPITILPAKVTIHKQ</sequence>
<feature type="domain" description="B30.2/SPRY" evidence="7">
    <location>
        <begin position="282"/>
        <end position="474"/>
    </location>
</feature>
<dbReference type="AlphaFoldDB" id="A0A673JFE3"/>
<dbReference type="SUPFAM" id="SSF57845">
    <property type="entry name" value="B-box zinc-binding domain"/>
    <property type="match status" value="1"/>
</dbReference>
<evidence type="ECO:0000259" key="6">
    <source>
        <dbReference type="PROSITE" id="PS50119"/>
    </source>
</evidence>
<dbReference type="GO" id="GO:0008270">
    <property type="term" value="F:zinc ion binding"/>
    <property type="evidence" value="ECO:0007669"/>
    <property type="project" value="UniProtKB-KW"/>
</dbReference>
<keyword evidence="9" id="KW-1185">Reference proteome</keyword>
<feature type="domain" description="RING-type" evidence="5">
    <location>
        <begin position="22"/>
        <end position="62"/>
    </location>
</feature>
<dbReference type="InterPro" id="IPR003877">
    <property type="entry name" value="SPRY_dom"/>
</dbReference>
<dbReference type="SUPFAM" id="SSF57850">
    <property type="entry name" value="RING/U-box"/>
    <property type="match status" value="1"/>
</dbReference>
<reference evidence="8" key="1">
    <citation type="submission" date="2025-08" db="UniProtKB">
        <authorList>
            <consortium name="Ensembl"/>
        </authorList>
    </citation>
    <scope>IDENTIFICATION</scope>
</reference>
<dbReference type="FunFam" id="2.60.120.920:FF:000004">
    <property type="entry name" value="Butyrophilin subfamily 1 member A1"/>
    <property type="match status" value="1"/>
</dbReference>